<keyword evidence="1" id="KW-0472">Membrane</keyword>
<dbReference type="InterPro" id="IPR007383">
    <property type="entry name" value="DUF445"/>
</dbReference>
<dbReference type="EMBL" id="JBHRZT010000073">
    <property type="protein sequence ID" value="MFC3886567.1"/>
    <property type="molecule type" value="Genomic_DNA"/>
</dbReference>
<dbReference type="PANTHER" id="PTHR38442:SF1">
    <property type="entry name" value="INNER MEMBRANE PROTEIN"/>
    <property type="match status" value="1"/>
</dbReference>
<sequence length="418" mass="47787">MSKQGTKSKYLASFSLGIMGTGFLATIPFQESVFLRLLHGGFEAGVVGGLADWFAVTALFRHPLGLPIPHTALLPKNRQRMTDALVSMLENEWLTKESITDKMKQMNFTEKTLQILEKELHSDTVKKGIVSMLDQMIRHLDMEKASPFIEKEIKKYLYSMKTEEVLQAAVNQALIHGYDEKAVDYILAEAEKWASKKETSNQLGNLASQLLDNIEGDGFLQFALNSVKNFINEEKIGHILQTFILKNISKLRHTDNKHRQALLSRIRQELQDIKEHEEKLKAINGWKDKLVDEWQPAERISGVLRELQQRALTFIQDPQFSDRYVLPFLKRLIDKIKEDPEKMDSLEDWVQKQLVSLIEKNHSKIGKLVRENLDKLDNATLIDMVENNIGKDLQWIRVNGAVCGFVIGLLLEGVKALI</sequence>
<accession>A0ABV8BAS4</accession>
<dbReference type="RefSeq" id="WP_377918986.1">
    <property type="nucleotide sequence ID" value="NZ_JBHRZT010000073.1"/>
</dbReference>
<dbReference type="Pfam" id="PF04286">
    <property type="entry name" value="DUF445"/>
    <property type="match status" value="1"/>
</dbReference>
<evidence type="ECO:0000256" key="1">
    <source>
        <dbReference type="SAM" id="Phobius"/>
    </source>
</evidence>
<keyword evidence="1" id="KW-1133">Transmembrane helix</keyword>
<proteinExistence type="predicted"/>
<keyword evidence="3" id="KW-1185">Reference proteome</keyword>
<dbReference type="Proteomes" id="UP001595752">
    <property type="component" value="Unassembled WGS sequence"/>
</dbReference>
<organism evidence="2 3">
    <name type="scientific">Bacillus songklensis</name>
    <dbReference type="NCBI Taxonomy" id="1069116"/>
    <lineage>
        <taxon>Bacteria</taxon>
        <taxon>Bacillati</taxon>
        <taxon>Bacillota</taxon>
        <taxon>Bacilli</taxon>
        <taxon>Bacillales</taxon>
        <taxon>Bacillaceae</taxon>
        <taxon>Bacillus</taxon>
    </lineage>
</organism>
<gene>
    <name evidence="2" type="ORF">ACFOU2_24960</name>
</gene>
<protein>
    <submittedName>
        <fullName evidence="2">DUF445 domain-containing protein</fullName>
    </submittedName>
</protein>
<name>A0ABV8BAS4_9BACI</name>
<keyword evidence="1" id="KW-0812">Transmembrane</keyword>
<evidence type="ECO:0000313" key="3">
    <source>
        <dbReference type="Proteomes" id="UP001595752"/>
    </source>
</evidence>
<evidence type="ECO:0000313" key="2">
    <source>
        <dbReference type="EMBL" id="MFC3886567.1"/>
    </source>
</evidence>
<dbReference type="PANTHER" id="PTHR38442">
    <property type="entry name" value="INNER MEMBRANE PROTEIN-RELATED"/>
    <property type="match status" value="1"/>
</dbReference>
<feature type="transmembrane region" description="Helical" evidence="1">
    <location>
        <begin position="12"/>
        <end position="29"/>
    </location>
</feature>
<comment type="caution">
    <text evidence="2">The sequence shown here is derived from an EMBL/GenBank/DDBJ whole genome shotgun (WGS) entry which is preliminary data.</text>
</comment>
<reference evidence="3" key="1">
    <citation type="journal article" date="2019" name="Int. J. Syst. Evol. Microbiol.">
        <title>The Global Catalogue of Microorganisms (GCM) 10K type strain sequencing project: providing services to taxonomists for standard genome sequencing and annotation.</title>
        <authorList>
            <consortium name="The Broad Institute Genomics Platform"/>
            <consortium name="The Broad Institute Genome Sequencing Center for Infectious Disease"/>
            <person name="Wu L."/>
            <person name="Ma J."/>
        </authorList>
    </citation>
    <scope>NUCLEOTIDE SEQUENCE [LARGE SCALE GENOMIC DNA]</scope>
    <source>
        <strain evidence="3">CCUG 61889</strain>
    </source>
</reference>